<evidence type="ECO:0000256" key="2">
    <source>
        <dbReference type="ARBA" id="ARBA00005695"/>
    </source>
</evidence>
<dbReference type="GO" id="GO:0030288">
    <property type="term" value="C:outer membrane-bounded periplasmic space"/>
    <property type="evidence" value="ECO:0007669"/>
    <property type="project" value="UniProtKB-ARBA"/>
</dbReference>
<dbReference type="InterPro" id="IPR000914">
    <property type="entry name" value="SBP_5_dom"/>
</dbReference>
<dbReference type="HOGENOM" id="CLU_017028_0_4_9"/>
<dbReference type="Pfam" id="PF00496">
    <property type="entry name" value="SBP_bac_5"/>
    <property type="match status" value="1"/>
</dbReference>
<dbReference type="SUPFAM" id="SSF53850">
    <property type="entry name" value="Periplasmic binding protein-like II"/>
    <property type="match status" value="1"/>
</dbReference>
<reference evidence="8 9" key="1">
    <citation type="submission" date="2009-08" db="EMBL/GenBank/DDBJ databases">
        <authorList>
            <person name="Muzny D."/>
            <person name="Qin X."/>
            <person name="Deng J."/>
            <person name="Jiang H."/>
            <person name="Liu Y."/>
            <person name="Qu J."/>
            <person name="Song X.-Z."/>
            <person name="Zhang L."/>
            <person name="Thornton R."/>
            <person name="Coyle M."/>
            <person name="Francisco L."/>
            <person name="Jackson L."/>
            <person name="Javaid M."/>
            <person name="Korchina V."/>
            <person name="Kovar C."/>
            <person name="Mata R."/>
            <person name="Mathew T."/>
            <person name="Ngo R."/>
            <person name="Nguyen L."/>
            <person name="Nguyen N."/>
            <person name="Okwuonu G."/>
            <person name="Ongeri F."/>
            <person name="Pham C."/>
            <person name="Simmons D."/>
            <person name="Wilczek-Boney K."/>
            <person name="Hale W."/>
            <person name="Jakkamsetti A."/>
            <person name="Pham P."/>
            <person name="Ruth R."/>
            <person name="San Lucas F."/>
            <person name="Warren J."/>
            <person name="Zhang J."/>
            <person name="Zhao Z."/>
            <person name="Zhou C."/>
            <person name="Zhu D."/>
            <person name="Lee S."/>
            <person name="Bess C."/>
            <person name="Blankenburg K."/>
            <person name="Forbes L."/>
            <person name="Fu Q."/>
            <person name="Gubbala S."/>
            <person name="Hirani K."/>
            <person name="Jayaseelan J.C."/>
            <person name="Lara F."/>
            <person name="Munidasa M."/>
            <person name="Palculict T."/>
            <person name="Patil S."/>
            <person name="Pu L.-L."/>
            <person name="Saada N."/>
            <person name="Tang L."/>
            <person name="Weissenberger G."/>
            <person name="Zhu Y."/>
            <person name="Hemphill L."/>
            <person name="Shang Y."/>
            <person name="Youmans B."/>
            <person name="Ayvaz T."/>
            <person name="Ross M."/>
            <person name="Santibanez J."/>
            <person name="Aqrawi P."/>
            <person name="Gross S."/>
            <person name="Joshi V."/>
            <person name="Fowler G."/>
            <person name="Nazareth L."/>
            <person name="Reid J."/>
            <person name="Worley K."/>
            <person name="Petrosino J."/>
            <person name="Highlander S."/>
            <person name="Gibbs R."/>
        </authorList>
    </citation>
    <scope>NUCLEOTIDE SEQUENCE [LARGE SCALE GENOMIC DNA]</scope>
    <source>
        <strain evidence="8 9">ATCC 49175</strain>
    </source>
</reference>
<dbReference type="Gene3D" id="3.40.190.10">
    <property type="entry name" value="Periplasmic binding protein-like II"/>
    <property type="match status" value="1"/>
</dbReference>
<evidence type="ECO:0000256" key="5">
    <source>
        <dbReference type="ARBA" id="ARBA00022856"/>
    </source>
</evidence>
<dbReference type="AlphaFoldDB" id="C8NIW7"/>
<comment type="similarity">
    <text evidence="2">Belongs to the bacterial solute-binding protein 5 family.</text>
</comment>
<dbReference type="PIRSF" id="PIRSF002741">
    <property type="entry name" value="MppA"/>
    <property type="match status" value="1"/>
</dbReference>
<dbReference type="RefSeq" id="WP_005606514.1">
    <property type="nucleotide sequence ID" value="NZ_CP102283.1"/>
</dbReference>
<dbReference type="PANTHER" id="PTHR30290:SF10">
    <property type="entry name" value="PERIPLASMIC OLIGOPEPTIDE-BINDING PROTEIN-RELATED"/>
    <property type="match status" value="1"/>
</dbReference>
<accession>C8NIW7</accession>
<dbReference type="Proteomes" id="UP000005926">
    <property type="component" value="Unassembled WGS sequence"/>
</dbReference>
<feature type="domain" description="Solute-binding protein family 5" evidence="7">
    <location>
        <begin position="80"/>
        <end position="459"/>
    </location>
</feature>
<proteinExistence type="inferred from homology"/>
<organism evidence="8 9">
    <name type="scientific">Granulicatella adiacens ATCC 49175</name>
    <dbReference type="NCBI Taxonomy" id="638301"/>
    <lineage>
        <taxon>Bacteria</taxon>
        <taxon>Bacillati</taxon>
        <taxon>Bacillota</taxon>
        <taxon>Bacilli</taxon>
        <taxon>Lactobacillales</taxon>
        <taxon>Carnobacteriaceae</taxon>
        <taxon>Granulicatella</taxon>
    </lineage>
</organism>
<dbReference type="FunFam" id="3.90.76.10:FF:000001">
    <property type="entry name" value="Oligopeptide ABC transporter substrate-binding protein"/>
    <property type="match status" value="1"/>
</dbReference>
<evidence type="ECO:0000313" key="9">
    <source>
        <dbReference type="Proteomes" id="UP000005926"/>
    </source>
</evidence>
<keyword evidence="4 6" id="KW-0732">Signal</keyword>
<comment type="subcellular location">
    <subcellularLocation>
        <location evidence="1">Cell envelope</location>
    </subcellularLocation>
</comment>
<dbReference type="STRING" id="638301.HMPREF0444_1862"/>
<evidence type="ECO:0000313" key="8">
    <source>
        <dbReference type="EMBL" id="EEW36514.1"/>
    </source>
</evidence>
<feature type="signal peptide" evidence="6">
    <location>
        <begin position="1"/>
        <end position="30"/>
    </location>
</feature>
<keyword evidence="5" id="KW-0653">Protein transport</keyword>
<comment type="caution">
    <text evidence="8">The sequence shown here is derived from an EMBL/GenBank/DDBJ whole genome shotgun (WGS) entry which is preliminary data.</text>
</comment>
<evidence type="ECO:0000256" key="1">
    <source>
        <dbReference type="ARBA" id="ARBA00004196"/>
    </source>
</evidence>
<evidence type="ECO:0000256" key="3">
    <source>
        <dbReference type="ARBA" id="ARBA00022448"/>
    </source>
</evidence>
<dbReference type="InterPro" id="IPR030678">
    <property type="entry name" value="Peptide/Ni-bd"/>
</dbReference>
<evidence type="ECO:0000256" key="4">
    <source>
        <dbReference type="ARBA" id="ARBA00022729"/>
    </source>
</evidence>
<evidence type="ECO:0000259" key="7">
    <source>
        <dbReference type="Pfam" id="PF00496"/>
    </source>
</evidence>
<keyword evidence="9" id="KW-1185">Reference proteome</keyword>
<keyword evidence="5" id="KW-0571">Peptide transport</keyword>
<dbReference type="InterPro" id="IPR039424">
    <property type="entry name" value="SBP_5"/>
</dbReference>
<gene>
    <name evidence="8" type="primary">oppA</name>
    <name evidence="8" type="ORF">HMPREF0444_1862</name>
</gene>
<evidence type="ECO:0000256" key="6">
    <source>
        <dbReference type="SAM" id="SignalP"/>
    </source>
</evidence>
<dbReference type="GeneID" id="78412381"/>
<dbReference type="GO" id="GO:1904680">
    <property type="term" value="F:peptide transmembrane transporter activity"/>
    <property type="evidence" value="ECO:0007669"/>
    <property type="project" value="TreeGrafter"/>
</dbReference>
<name>C8NIW7_9LACT</name>
<dbReference type="FunFam" id="3.10.105.10:FF:000001">
    <property type="entry name" value="Oligopeptide ABC transporter, oligopeptide-binding protein"/>
    <property type="match status" value="1"/>
</dbReference>
<dbReference type="Gene3D" id="3.10.105.10">
    <property type="entry name" value="Dipeptide-binding Protein, Domain 3"/>
    <property type="match status" value="1"/>
</dbReference>
<sequence length="539" mass="59078">MKKSTKLLMTTLLISLGLAACGGNSTSTTANNQQSLTITTFGELATLDSADYDDVPSSDMLGQIFEGLYRVAKDNKVELGMAAEEPTVSADGLVYTFKLRDAKWSDGTPVTAGDFVYTYRKLVNPKEGHVAQSADVFKNAKKIRTGELGVEELGVKAIDDKTLEITLENPAPYLPKLLTGSRFLPQSEKVATEKGEGYGSTADSIVTNGPFKLEGWTGSELSWKLVKNEGYWDASNVALQNVTVNVSKEVATSVQLFEGKQVQYTTISEQFVDQYKGQPTYHAVPKATMGYMSFNVERKVTGNKHFRRAIAMAYDKASLVNNVMKDGSIVSNGLVPKGFGENPESGKDYVEDRGDLLSYNVEEAKKELALAKQELGTDTIEVTLLTSDAGSAKVVGEYLQAQIQKNLPGVKFNIKSVPLKNRLELQRADDFDIFFGTWAPDYQDPVNFLEQYVTGGGINFANYSSSTYDEAVNAVKTKYATQPAERYKQMIAAEKIIMDDAIVAPIYQASQSYLLAENVDGFEVLPFGRTINLRQASVK</sequence>
<dbReference type="Gene3D" id="3.90.76.10">
    <property type="entry name" value="Dipeptide-binding Protein, Domain 1"/>
    <property type="match status" value="1"/>
</dbReference>
<dbReference type="eggNOG" id="COG4166">
    <property type="taxonomic scope" value="Bacteria"/>
</dbReference>
<dbReference type="PANTHER" id="PTHR30290">
    <property type="entry name" value="PERIPLASMIC BINDING COMPONENT OF ABC TRANSPORTER"/>
    <property type="match status" value="1"/>
</dbReference>
<protein>
    <submittedName>
        <fullName evidence="8">ABC transporter, substrate-binding protein, family 5</fullName>
    </submittedName>
</protein>
<dbReference type="CDD" id="cd08504">
    <property type="entry name" value="PBP2_OppA"/>
    <property type="match status" value="1"/>
</dbReference>
<dbReference type="GO" id="GO:0015833">
    <property type="term" value="P:peptide transport"/>
    <property type="evidence" value="ECO:0007669"/>
    <property type="project" value="UniProtKB-KW"/>
</dbReference>
<dbReference type="EMBL" id="ACKZ01000029">
    <property type="protein sequence ID" value="EEW36514.1"/>
    <property type="molecule type" value="Genomic_DNA"/>
</dbReference>
<keyword evidence="3" id="KW-0813">Transport</keyword>
<dbReference type="GO" id="GO:0043190">
    <property type="term" value="C:ATP-binding cassette (ABC) transporter complex"/>
    <property type="evidence" value="ECO:0007669"/>
    <property type="project" value="InterPro"/>
</dbReference>
<dbReference type="PROSITE" id="PS51257">
    <property type="entry name" value="PROKAR_LIPOPROTEIN"/>
    <property type="match status" value="1"/>
</dbReference>
<feature type="chain" id="PRO_5038616334" evidence="6">
    <location>
        <begin position="31"/>
        <end position="539"/>
    </location>
</feature>